<dbReference type="EMBL" id="CMVM020000020">
    <property type="status" value="NOT_ANNOTATED_CDS"/>
    <property type="molecule type" value="Genomic_DNA"/>
</dbReference>
<sequence length="213" mass="25171">MNEKRELCEKYRKFATERLGSDYEEMVKAVNFIVNEVKEYETLLLFINKIKKLDSEEPLKTQTNIGKNIFCEAVIFCHNSDKWDVVIVKLLDDIYAELTLERAEDFITKKIELLNERAAFYEREAHSIPYSTYIMKTRTIPEATVRRCLLLRHRKASNSFPNDTVYILSKIATEIVKEILYRSAINAEENCSERVMLENLYRILPQSFFDFNL</sequence>
<dbReference type="Pfam" id="PF02996">
    <property type="entry name" value="Prefoldin"/>
    <property type="match status" value="1"/>
</dbReference>
<dbReference type="CDD" id="cd23158">
    <property type="entry name" value="Prefoldin_UXT"/>
    <property type="match status" value="1"/>
</dbReference>
<dbReference type="OMA" id="CEAVIFC"/>
<evidence type="ECO:0000313" key="3">
    <source>
        <dbReference type="Proteomes" id="UP000024404"/>
    </source>
</evidence>
<evidence type="ECO:0000256" key="1">
    <source>
        <dbReference type="ARBA" id="ARBA00011695"/>
    </source>
</evidence>
<reference evidence="2" key="2">
    <citation type="submission" date="2022-06" db="UniProtKB">
        <authorList>
            <consortium name="EnsemblMetazoa"/>
        </authorList>
    </citation>
    <scope>IDENTIFICATION</scope>
</reference>
<dbReference type="Proteomes" id="UP000024404">
    <property type="component" value="Unassembled WGS sequence"/>
</dbReference>
<protein>
    <submittedName>
        <fullName evidence="2">Uncharacterized protein</fullName>
    </submittedName>
</protein>
<dbReference type="InterPro" id="IPR009053">
    <property type="entry name" value="Prefoldin"/>
</dbReference>
<dbReference type="EnsemblMetazoa" id="OVOC210.1">
    <property type="protein sequence ID" value="OVOC210.1"/>
    <property type="gene ID" value="WBGene00237019"/>
</dbReference>
<organism evidence="2 3">
    <name type="scientific">Onchocerca volvulus</name>
    <dbReference type="NCBI Taxonomy" id="6282"/>
    <lineage>
        <taxon>Eukaryota</taxon>
        <taxon>Metazoa</taxon>
        <taxon>Ecdysozoa</taxon>
        <taxon>Nematoda</taxon>
        <taxon>Chromadorea</taxon>
        <taxon>Rhabditida</taxon>
        <taxon>Spirurina</taxon>
        <taxon>Spiruromorpha</taxon>
        <taxon>Filarioidea</taxon>
        <taxon>Onchocercidae</taxon>
        <taxon>Onchocerca</taxon>
    </lineage>
</organism>
<dbReference type="Gene3D" id="1.10.287.370">
    <property type="match status" value="1"/>
</dbReference>
<name>A0A8R1TPI9_ONCVO</name>
<dbReference type="EnsemblMetazoa" id="OVOC210.2">
    <property type="protein sequence ID" value="OVOC210.2"/>
    <property type="gene ID" value="WBGene00237019"/>
</dbReference>
<comment type="subunit">
    <text evidence="1">Heterohexamer of two PFD-alpha type and four PFD-beta type subunits.</text>
</comment>
<evidence type="ECO:0000313" key="2">
    <source>
        <dbReference type="EnsemblMetazoa" id="OVOC210.1"/>
    </source>
</evidence>
<dbReference type="SUPFAM" id="SSF46579">
    <property type="entry name" value="Prefoldin"/>
    <property type="match status" value="1"/>
</dbReference>
<reference evidence="3" key="1">
    <citation type="submission" date="2013-10" db="EMBL/GenBank/DDBJ databases">
        <title>Genome sequencing of Onchocerca volvulus.</title>
        <authorList>
            <person name="Cotton J."/>
            <person name="Tsai J."/>
            <person name="Stanley E."/>
            <person name="Tracey A."/>
            <person name="Holroyd N."/>
            <person name="Lustigman S."/>
            <person name="Berriman M."/>
        </authorList>
    </citation>
    <scope>NUCLEOTIDE SEQUENCE</scope>
</reference>
<keyword evidence="3" id="KW-1185">Reference proteome</keyword>
<accession>A0A8R1TPI9</accession>
<dbReference type="InterPro" id="IPR004127">
    <property type="entry name" value="Prefoldin_subunit_alpha"/>
</dbReference>
<dbReference type="AlphaFoldDB" id="A0A8R1TPI9"/>
<proteinExistence type="predicted"/>